<reference evidence="1" key="1">
    <citation type="submission" date="2020-05" db="EMBL/GenBank/DDBJ databases">
        <authorList>
            <person name="Chiriac C."/>
            <person name="Salcher M."/>
            <person name="Ghai R."/>
            <person name="Kavagutti S V."/>
        </authorList>
    </citation>
    <scope>NUCLEOTIDE SEQUENCE</scope>
</reference>
<dbReference type="InterPro" id="IPR036291">
    <property type="entry name" value="NAD(P)-bd_dom_sf"/>
</dbReference>
<evidence type="ECO:0000313" key="1">
    <source>
        <dbReference type="EMBL" id="CAB4713866.1"/>
    </source>
</evidence>
<sequence length="323" mass="35764">MNFSDIVDSTLELPIFPSFTRVGFDLRSRLEHWRSLDDYQLDGRTVAITGATSGLGRAAAKQLARMGASVIVMGRNPTKTDQVVNDLRHETKQSNIFSSIVDMGDLDSVNNAANEILSEYNQLDVLIHNAGALSAIRQTAPNGVELTVMAQVVGPFLLTSLLLDRLQESDKARVITMSSGGMYGAELEVESLPMTPANYNGTRQYALAKRAQVTLNEMWAEKIADRKVVFQALHPGWSDTPGVAEALPTFKKIVGPLLRSPEAGADTMIWLAADDDRAIATSGKFWLDRRIRPIHRLNRTKRSDTPERRRALWDWVESVTTKG</sequence>
<dbReference type="SUPFAM" id="SSF51735">
    <property type="entry name" value="NAD(P)-binding Rossmann-fold domains"/>
    <property type="match status" value="1"/>
</dbReference>
<organism evidence="1">
    <name type="scientific">freshwater metagenome</name>
    <dbReference type="NCBI Taxonomy" id="449393"/>
    <lineage>
        <taxon>unclassified sequences</taxon>
        <taxon>metagenomes</taxon>
        <taxon>ecological metagenomes</taxon>
    </lineage>
</organism>
<dbReference type="PANTHER" id="PTHR44656:SF7">
    <property type="entry name" value="DEHYDROGENASE_REDUCTASE SDR FAMILY MEMBER 12"/>
    <property type="match status" value="1"/>
</dbReference>
<dbReference type="Gene3D" id="3.40.50.720">
    <property type="entry name" value="NAD(P)-binding Rossmann-like Domain"/>
    <property type="match status" value="1"/>
</dbReference>
<dbReference type="PANTHER" id="PTHR44656">
    <property type="entry name" value="DEHYDROGENASE/REDUCTASE SDR FAMILY MEMBER 12"/>
    <property type="match status" value="1"/>
</dbReference>
<gene>
    <name evidence="1" type="ORF">UFOPK2683_00157</name>
</gene>
<dbReference type="AlphaFoldDB" id="A0A6J6QSS9"/>
<dbReference type="EMBL" id="CAEZYK010000005">
    <property type="protein sequence ID" value="CAB4713866.1"/>
    <property type="molecule type" value="Genomic_DNA"/>
</dbReference>
<accession>A0A6J6QSS9</accession>
<protein>
    <submittedName>
        <fullName evidence="1">Unannotated protein</fullName>
    </submittedName>
</protein>
<proteinExistence type="predicted"/>
<dbReference type="PRINTS" id="PR00081">
    <property type="entry name" value="GDHRDH"/>
</dbReference>
<dbReference type="InterPro" id="IPR052992">
    <property type="entry name" value="SDR_member_12"/>
</dbReference>
<dbReference type="Pfam" id="PF00106">
    <property type="entry name" value="adh_short"/>
    <property type="match status" value="1"/>
</dbReference>
<dbReference type="InterPro" id="IPR002347">
    <property type="entry name" value="SDR_fam"/>
</dbReference>
<name>A0A6J6QSS9_9ZZZZ</name>